<dbReference type="KEGG" id="tra:Trad_0041"/>
<dbReference type="EMBL" id="CP002049">
    <property type="protein sequence ID" value="ADI13184.1"/>
    <property type="molecule type" value="Genomic_DNA"/>
</dbReference>
<gene>
    <name evidence="2" type="primary">hpf</name>
    <name evidence="5" type="ordered locus">Trad_0041</name>
</gene>
<dbReference type="Pfam" id="PF02482">
    <property type="entry name" value="Ribosomal_S30AE"/>
    <property type="match status" value="1"/>
</dbReference>
<comment type="subcellular location">
    <subcellularLocation>
        <location evidence="2">Cytoplasm</location>
    </subcellularLocation>
</comment>
<evidence type="ECO:0000313" key="5">
    <source>
        <dbReference type="EMBL" id="ADI13184.1"/>
    </source>
</evidence>
<evidence type="ECO:0000256" key="3">
    <source>
        <dbReference type="SAM" id="MobiDB-lite"/>
    </source>
</evidence>
<dbReference type="GO" id="GO:0045900">
    <property type="term" value="P:negative regulation of translational elongation"/>
    <property type="evidence" value="ECO:0007669"/>
    <property type="project" value="TreeGrafter"/>
</dbReference>
<reference evidence="5 6" key="2">
    <citation type="journal article" date="2011" name="Stand. Genomic Sci.">
        <title>Complete genome sequence of Truepera radiovictrix type strain (RQ-24).</title>
        <authorList>
            <person name="Ivanova N."/>
            <person name="Rohde C."/>
            <person name="Munk C."/>
            <person name="Nolan M."/>
            <person name="Lucas S."/>
            <person name="Del Rio T.G."/>
            <person name="Tice H."/>
            <person name="Deshpande S."/>
            <person name="Cheng J.F."/>
            <person name="Tapia R."/>
            <person name="Han C."/>
            <person name="Goodwin L."/>
            <person name="Pitluck S."/>
            <person name="Liolios K."/>
            <person name="Mavromatis K."/>
            <person name="Mikhailova N."/>
            <person name="Pati A."/>
            <person name="Chen A."/>
            <person name="Palaniappan K."/>
            <person name="Land M."/>
            <person name="Hauser L."/>
            <person name="Chang Y.J."/>
            <person name="Jeffries C.D."/>
            <person name="Brambilla E."/>
            <person name="Rohde M."/>
            <person name="Goker M."/>
            <person name="Tindall B.J."/>
            <person name="Woyke T."/>
            <person name="Bristow J."/>
            <person name="Eisen J.A."/>
            <person name="Markowitz V."/>
            <person name="Hugenholtz P."/>
            <person name="Kyrpides N.C."/>
            <person name="Klenk H.P."/>
            <person name="Lapidus A."/>
        </authorList>
    </citation>
    <scope>NUCLEOTIDE SEQUENCE [LARGE SCALE GENOMIC DNA]</scope>
    <source>
        <strain evidence="6">DSM 17093 / CIP 108686 / LMG 22925 / RQ-24</strain>
    </source>
</reference>
<dbReference type="InterPro" id="IPR050574">
    <property type="entry name" value="HPF/YfiA_ribosome-assoc"/>
</dbReference>
<keyword evidence="1 2" id="KW-0810">Translation regulation</keyword>
<dbReference type="Gene3D" id="3.30.505.50">
    <property type="entry name" value="Sigma 54 modulation/S30EA ribosomal protein, C-terminal domain"/>
    <property type="match status" value="1"/>
</dbReference>
<dbReference type="HAMAP" id="MF_00839">
    <property type="entry name" value="HPF"/>
    <property type="match status" value="1"/>
</dbReference>
<dbReference type="Proteomes" id="UP000000379">
    <property type="component" value="Chromosome"/>
</dbReference>
<evidence type="ECO:0000259" key="4">
    <source>
        <dbReference type="Pfam" id="PF16321"/>
    </source>
</evidence>
<evidence type="ECO:0000313" key="6">
    <source>
        <dbReference type="Proteomes" id="UP000000379"/>
    </source>
</evidence>
<protein>
    <recommendedName>
        <fullName evidence="2">Ribosome hibernation promoting factor</fullName>
        <shortName evidence="2">HPF</shortName>
    </recommendedName>
</protein>
<keyword evidence="2" id="KW-0963">Cytoplasm</keyword>
<name>D7CWU3_TRURR</name>
<comment type="similarity">
    <text evidence="2">Belongs to the HPF/YfiA ribosome-associated protein family. Long HPF subfamily.</text>
</comment>
<dbReference type="PANTHER" id="PTHR33231">
    <property type="entry name" value="30S RIBOSOMAL PROTEIN"/>
    <property type="match status" value="1"/>
</dbReference>
<proteinExistence type="inferred from homology"/>
<dbReference type="GO" id="GO:0043024">
    <property type="term" value="F:ribosomal small subunit binding"/>
    <property type="evidence" value="ECO:0007669"/>
    <property type="project" value="TreeGrafter"/>
</dbReference>
<dbReference type="InterPro" id="IPR036567">
    <property type="entry name" value="RHF-like"/>
</dbReference>
<dbReference type="GO" id="GO:0022627">
    <property type="term" value="C:cytosolic small ribosomal subunit"/>
    <property type="evidence" value="ECO:0007669"/>
    <property type="project" value="TreeGrafter"/>
</dbReference>
<dbReference type="Pfam" id="PF16321">
    <property type="entry name" value="Ribosom_S30AE_C"/>
    <property type="match status" value="1"/>
</dbReference>
<dbReference type="STRING" id="649638.Trad_0041"/>
<dbReference type="Gene3D" id="3.30.160.100">
    <property type="entry name" value="Ribosome hibernation promotion factor-like"/>
    <property type="match status" value="1"/>
</dbReference>
<feature type="region of interest" description="Disordered" evidence="3">
    <location>
        <begin position="97"/>
        <end position="129"/>
    </location>
</feature>
<accession>D7CWU3</accession>
<evidence type="ECO:0000256" key="2">
    <source>
        <dbReference type="HAMAP-Rule" id="MF_00839"/>
    </source>
</evidence>
<dbReference type="InterPro" id="IPR003489">
    <property type="entry name" value="RHF/RaiA"/>
</dbReference>
<feature type="domain" description="Sigma 54 modulation/S30EA ribosomal protein C-terminal" evidence="4">
    <location>
        <begin position="129"/>
        <end position="184"/>
    </location>
</feature>
<sequence>MDIYQMIGRNIEVTDAMRAYAEEKLEKLERFSDHIVDAKVVMSYATDGNPAMPAKVEVQLNVPNGIVRAEESGPDTYAATDLVVEKLERQLRRFKERRLAKRNQEPPPSDLDVAPMEGAGVAADESQEREPAIVRVKRHVMRPMSPEDAALQMEALGHAFFVFHNMETDTISVLYRRHDGDYGLIEPANN</sequence>
<reference evidence="6" key="1">
    <citation type="submission" date="2010-05" db="EMBL/GenBank/DDBJ databases">
        <title>The complete genome of Truepera radiovictris DSM 17093.</title>
        <authorList>
            <consortium name="US DOE Joint Genome Institute (JGI-PGF)"/>
            <person name="Lucas S."/>
            <person name="Copeland A."/>
            <person name="Lapidus A."/>
            <person name="Glavina del Rio T."/>
            <person name="Dalin E."/>
            <person name="Tice H."/>
            <person name="Bruce D."/>
            <person name="Goodwin L."/>
            <person name="Pitluck S."/>
            <person name="Kyrpides N."/>
            <person name="Mavromatis K."/>
            <person name="Ovchinnikova G."/>
            <person name="Munk A.C."/>
            <person name="Detter J.C."/>
            <person name="Han C."/>
            <person name="Tapia R."/>
            <person name="Land M."/>
            <person name="Hauser L."/>
            <person name="Markowitz V."/>
            <person name="Cheng J.-F."/>
            <person name="Hugenholtz P."/>
            <person name="Woyke T."/>
            <person name="Wu D."/>
            <person name="Tindall B."/>
            <person name="Pomrenke H.G."/>
            <person name="Brambilla E."/>
            <person name="Klenk H.-P."/>
            <person name="Eisen J.A."/>
        </authorList>
    </citation>
    <scope>NUCLEOTIDE SEQUENCE [LARGE SCALE GENOMIC DNA]</scope>
    <source>
        <strain evidence="6">DSM 17093 / CIP 108686 / LMG 22925 / RQ-24</strain>
    </source>
</reference>
<comment type="subunit">
    <text evidence="2">Interacts with 100S ribosomes.</text>
</comment>
<evidence type="ECO:0000256" key="1">
    <source>
        <dbReference type="ARBA" id="ARBA00022845"/>
    </source>
</evidence>
<dbReference type="NCBIfam" id="TIGR00741">
    <property type="entry name" value="yfiA"/>
    <property type="match status" value="1"/>
</dbReference>
<dbReference type="PANTHER" id="PTHR33231:SF1">
    <property type="entry name" value="30S RIBOSOMAL PROTEIN"/>
    <property type="match status" value="1"/>
</dbReference>
<dbReference type="HOGENOM" id="CLU_071472_0_3_0"/>
<dbReference type="AlphaFoldDB" id="D7CWU3"/>
<dbReference type="SUPFAM" id="SSF69754">
    <property type="entry name" value="Ribosome binding protein Y (YfiA homologue)"/>
    <property type="match status" value="1"/>
</dbReference>
<keyword evidence="6" id="KW-1185">Reference proteome</keyword>
<dbReference type="InterPro" id="IPR038416">
    <property type="entry name" value="Ribosom_S30AE_C_sf"/>
</dbReference>
<dbReference type="eggNOG" id="COG1544">
    <property type="taxonomic scope" value="Bacteria"/>
</dbReference>
<organism evidence="5 6">
    <name type="scientific">Truepera radiovictrix (strain DSM 17093 / CIP 108686 / LMG 22925 / RQ-24)</name>
    <dbReference type="NCBI Taxonomy" id="649638"/>
    <lineage>
        <taxon>Bacteria</taxon>
        <taxon>Thermotogati</taxon>
        <taxon>Deinococcota</taxon>
        <taxon>Deinococci</taxon>
        <taxon>Trueperales</taxon>
        <taxon>Trueperaceae</taxon>
        <taxon>Truepera</taxon>
    </lineage>
</organism>
<dbReference type="InterPro" id="IPR034694">
    <property type="entry name" value="HPF_long/plastid"/>
</dbReference>
<dbReference type="InterPro" id="IPR032528">
    <property type="entry name" value="Ribosom_S30AE_C"/>
</dbReference>
<dbReference type="CDD" id="cd00552">
    <property type="entry name" value="RaiA"/>
    <property type="match status" value="1"/>
</dbReference>
<comment type="function">
    <text evidence="2">Required for dimerization of active 70S ribosomes into 100S ribosomes in stationary phase; 100S ribosomes are translationally inactive and sometimes present during exponential growth.</text>
</comment>
<dbReference type="RefSeq" id="WP_013176564.1">
    <property type="nucleotide sequence ID" value="NC_014221.1"/>
</dbReference>
<dbReference type="OrthoDB" id="9794975at2"/>